<dbReference type="RefSeq" id="WP_080066488.1">
    <property type="nucleotide sequence ID" value="NZ_MZGX01000034.1"/>
</dbReference>
<keyword evidence="1" id="KW-0732">Signal</keyword>
<name>A0A1V4SE76_RUMHU</name>
<reference evidence="2 3" key="1">
    <citation type="submission" date="2017-03" db="EMBL/GenBank/DDBJ databases">
        <title>Genome sequence of Clostridium hungatei DSM 14427.</title>
        <authorList>
            <person name="Poehlein A."/>
            <person name="Daniel R."/>
        </authorList>
    </citation>
    <scope>NUCLEOTIDE SEQUENCE [LARGE SCALE GENOMIC DNA]</scope>
    <source>
        <strain evidence="2 3">DSM 14427</strain>
    </source>
</reference>
<protein>
    <submittedName>
        <fullName evidence="2">Uncharacterized protein</fullName>
    </submittedName>
</protein>
<accession>A0A1V4SE76</accession>
<sequence length="142" mass="15490">MRIRKNLIVVLMVSMLLVLMSQNCFAAGSAAVDNGSGAISITGPGDKIVITNPEIVPGRVIVAIKLGYENEILNDKTLAELGVVSYVNLYRNPEQIENFLGHSTWLLKLKDNSVKGVSVAITKLKKYSCVVYAEPDYIAHIN</sequence>
<feature type="chain" id="PRO_5012776441" evidence="1">
    <location>
        <begin position="27"/>
        <end position="142"/>
    </location>
</feature>
<proteinExistence type="predicted"/>
<comment type="caution">
    <text evidence="2">The sequence shown here is derived from an EMBL/GenBank/DDBJ whole genome shotgun (WGS) entry which is preliminary data.</text>
</comment>
<keyword evidence="3" id="KW-1185">Reference proteome</keyword>
<dbReference type="STRING" id="48256.CLHUN_40300"/>
<dbReference type="OrthoDB" id="9798386at2"/>
<dbReference type="Proteomes" id="UP000191554">
    <property type="component" value="Unassembled WGS sequence"/>
</dbReference>
<evidence type="ECO:0000313" key="2">
    <source>
        <dbReference type="EMBL" id="OPX42124.1"/>
    </source>
</evidence>
<evidence type="ECO:0000313" key="3">
    <source>
        <dbReference type="Proteomes" id="UP000191554"/>
    </source>
</evidence>
<organism evidence="2 3">
    <name type="scientific">Ruminiclostridium hungatei</name>
    <name type="common">Clostridium hungatei</name>
    <dbReference type="NCBI Taxonomy" id="48256"/>
    <lineage>
        <taxon>Bacteria</taxon>
        <taxon>Bacillati</taxon>
        <taxon>Bacillota</taxon>
        <taxon>Clostridia</taxon>
        <taxon>Eubacteriales</taxon>
        <taxon>Oscillospiraceae</taxon>
        <taxon>Ruminiclostridium</taxon>
    </lineage>
</organism>
<dbReference type="EMBL" id="MZGX01000034">
    <property type="protein sequence ID" value="OPX42124.1"/>
    <property type="molecule type" value="Genomic_DNA"/>
</dbReference>
<feature type="signal peptide" evidence="1">
    <location>
        <begin position="1"/>
        <end position="26"/>
    </location>
</feature>
<dbReference type="AlphaFoldDB" id="A0A1V4SE76"/>
<gene>
    <name evidence="2" type="ORF">CLHUN_40300</name>
</gene>
<evidence type="ECO:0000256" key="1">
    <source>
        <dbReference type="SAM" id="SignalP"/>
    </source>
</evidence>